<sequence length="69" mass="7905">MLSQTGKDSRKNLFHHVLSNSTLQEVYCKVLIAAVESKKRCDALYLLRHGFLQFPFYKASEDLVFGPSQ</sequence>
<evidence type="ECO:0000313" key="2">
    <source>
        <dbReference type="Proteomes" id="UP001283361"/>
    </source>
</evidence>
<evidence type="ECO:0000313" key="1">
    <source>
        <dbReference type="EMBL" id="KAK3775569.1"/>
    </source>
</evidence>
<keyword evidence="2" id="KW-1185">Reference proteome</keyword>
<dbReference type="EMBL" id="JAWDGP010003309">
    <property type="protein sequence ID" value="KAK3775569.1"/>
    <property type="molecule type" value="Genomic_DNA"/>
</dbReference>
<organism evidence="1 2">
    <name type="scientific">Elysia crispata</name>
    <name type="common">lettuce slug</name>
    <dbReference type="NCBI Taxonomy" id="231223"/>
    <lineage>
        <taxon>Eukaryota</taxon>
        <taxon>Metazoa</taxon>
        <taxon>Spiralia</taxon>
        <taxon>Lophotrochozoa</taxon>
        <taxon>Mollusca</taxon>
        <taxon>Gastropoda</taxon>
        <taxon>Heterobranchia</taxon>
        <taxon>Euthyneura</taxon>
        <taxon>Panpulmonata</taxon>
        <taxon>Sacoglossa</taxon>
        <taxon>Placobranchoidea</taxon>
        <taxon>Plakobranchidae</taxon>
        <taxon>Elysia</taxon>
    </lineage>
</organism>
<accession>A0AAE0ZTX9</accession>
<protein>
    <submittedName>
        <fullName evidence="1">Uncharacterized protein</fullName>
    </submittedName>
</protein>
<comment type="caution">
    <text evidence="1">The sequence shown here is derived from an EMBL/GenBank/DDBJ whole genome shotgun (WGS) entry which is preliminary data.</text>
</comment>
<proteinExistence type="predicted"/>
<dbReference type="Proteomes" id="UP001283361">
    <property type="component" value="Unassembled WGS sequence"/>
</dbReference>
<name>A0AAE0ZTX9_9GAST</name>
<dbReference type="AlphaFoldDB" id="A0AAE0ZTX9"/>
<reference evidence="1" key="1">
    <citation type="journal article" date="2023" name="G3 (Bethesda)">
        <title>A reference genome for the long-term kleptoplast-retaining sea slug Elysia crispata morphotype clarki.</title>
        <authorList>
            <person name="Eastman K.E."/>
            <person name="Pendleton A.L."/>
            <person name="Shaikh M.A."/>
            <person name="Suttiyut T."/>
            <person name="Ogas R."/>
            <person name="Tomko P."/>
            <person name="Gavelis G."/>
            <person name="Widhalm J.R."/>
            <person name="Wisecaver J.H."/>
        </authorList>
    </citation>
    <scope>NUCLEOTIDE SEQUENCE</scope>
    <source>
        <strain evidence="1">ECLA1</strain>
    </source>
</reference>
<gene>
    <name evidence="1" type="ORF">RRG08_063667</name>
</gene>